<dbReference type="Proteomes" id="UP000468638">
    <property type="component" value="Unassembled WGS sequence"/>
</dbReference>
<evidence type="ECO:0000313" key="3">
    <source>
        <dbReference type="Proteomes" id="UP000468638"/>
    </source>
</evidence>
<evidence type="ECO:0000313" key="2">
    <source>
        <dbReference type="EMBL" id="MYL34278.1"/>
    </source>
</evidence>
<reference evidence="2 3" key="1">
    <citation type="submission" date="2019-11" db="EMBL/GenBank/DDBJ databases">
        <title>Genome sequences of 17 halophilic strains isolated from different environments.</title>
        <authorList>
            <person name="Furrow R.E."/>
        </authorList>
    </citation>
    <scope>NUCLEOTIDE SEQUENCE [LARGE SCALE GENOMIC DNA]</scope>
    <source>
        <strain evidence="2 3">22514_16_FS</strain>
    </source>
</reference>
<feature type="coiled-coil region" evidence="1">
    <location>
        <begin position="99"/>
        <end position="130"/>
    </location>
</feature>
<proteinExistence type="predicted"/>
<gene>
    <name evidence="2" type="ORF">GLW05_11780</name>
</gene>
<comment type="caution">
    <text evidence="2">The sequence shown here is derived from an EMBL/GenBank/DDBJ whole genome shotgun (WGS) entry which is preliminary data.</text>
</comment>
<dbReference type="AlphaFoldDB" id="A0A6I4ZVU6"/>
<protein>
    <submittedName>
        <fullName evidence="2">Uncharacterized protein</fullName>
    </submittedName>
</protein>
<evidence type="ECO:0000256" key="1">
    <source>
        <dbReference type="SAM" id="Coils"/>
    </source>
</evidence>
<dbReference type="EMBL" id="WMEQ01000008">
    <property type="protein sequence ID" value="MYL34278.1"/>
    <property type="molecule type" value="Genomic_DNA"/>
</dbReference>
<accession>A0A6I4ZVU6</accession>
<organism evidence="2 3">
    <name type="scientific">Pontibacillus yanchengensis</name>
    <dbReference type="NCBI Taxonomy" id="462910"/>
    <lineage>
        <taxon>Bacteria</taxon>
        <taxon>Bacillati</taxon>
        <taxon>Bacillota</taxon>
        <taxon>Bacilli</taxon>
        <taxon>Bacillales</taxon>
        <taxon>Bacillaceae</taxon>
        <taxon>Pontibacillus</taxon>
    </lineage>
</organism>
<sequence>MFHEVFAAFNKNLYVLWFRDNVEELEPENSFLSESATVAKNEIKEMYKEEGVPLTSKRLVQEMKRGLHTKLFTMTSSLEYTLGHEANVASIQASGLRPAEEVSTDLDKILEKALKVEEEMNELIDSIEQLDYSTTIST</sequence>
<keyword evidence="1" id="KW-0175">Coiled coil</keyword>
<name>A0A6I4ZVU6_9BACI</name>